<feature type="transmembrane region" description="Helical" evidence="1">
    <location>
        <begin position="134"/>
        <end position="152"/>
    </location>
</feature>
<proteinExistence type="predicted"/>
<dbReference type="OrthoDB" id="193343at2"/>
<keyword evidence="1" id="KW-1133">Transmembrane helix</keyword>
<keyword evidence="3" id="KW-1185">Reference proteome</keyword>
<dbReference type="PATRIC" id="fig|128780.6.peg.485"/>
<evidence type="ECO:0000313" key="2">
    <source>
        <dbReference type="EMBL" id="ALJ26923.1"/>
    </source>
</evidence>
<gene>
    <name evidence="2" type="ORF">AOT14_04770</name>
</gene>
<dbReference type="InterPro" id="IPR005325">
    <property type="entry name" value="DUF308_memb"/>
</dbReference>
<dbReference type="Proteomes" id="UP000061010">
    <property type="component" value="Chromosome"/>
</dbReference>
<feature type="transmembrane region" description="Helical" evidence="1">
    <location>
        <begin position="104"/>
        <end position="122"/>
    </location>
</feature>
<dbReference type="Pfam" id="PF03729">
    <property type="entry name" value="DUF308"/>
    <property type="match status" value="1"/>
</dbReference>
<dbReference type="InterPro" id="IPR052712">
    <property type="entry name" value="Acid_resist_chaperone_HdeD"/>
</dbReference>
<dbReference type="GO" id="GO:0005886">
    <property type="term" value="C:plasma membrane"/>
    <property type="evidence" value="ECO:0007669"/>
    <property type="project" value="TreeGrafter"/>
</dbReference>
<dbReference type="AlphaFoldDB" id="A0A0S1AW09"/>
<sequence>MNGNPGFPSDTLLGALSRHWWVVLLFGLFAVAFGVLALIAPVRTAAVLAMWLGVMAIVEGVVSLAAAVGGSAPVSRGWTVFYALVSIAFGVLALLNPLATASVLLLFVAAWLVVGGIYRIVFAIRVRKHIRGEWLLIVSGLLAVVLGVLFALNPLGGLMVTSLWIGAMALVYGVLQVVVAFRLRRLGRTAA</sequence>
<dbReference type="EMBL" id="CP012900">
    <property type="protein sequence ID" value="ALJ26923.1"/>
    <property type="molecule type" value="Genomic_DNA"/>
</dbReference>
<name>A0A0S1AW09_9GAMM</name>
<protein>
    <submittedName>
        <fullName evidence="2">Transmembrane protein</fullName>
    </submittedName>
</protein>
<dbReference type="PANTHER" id="PTHR34989">
    <property type="entry name" value="PROTEIN HDED"/>
    <property type="match status" value="1"/>
</dbReference>
<dbReference type="KEGG" id="sacz:AOT14_04770"/>
<evidence type="ECO:0000313" key="3">
    <source>
        <dbReference type="Proteomes" id="UP000061010"/>
    </source>
</evidence>
<keyword evidence="1 2" id="KW-0812">Transmembrane</keyword>
<feature type="transmembrane region" description="Helical" evidence="1">
    <location>
        <begin position="80"/>
        <end position="98"/>
    </location>
</feature>
<feature type="transmembrane region" description="Helical" evidence="1">
    <location>
        <begin position="20"/>
        <end position="42"/>
    </location>
</feature>
<accession>A0A0S1AW09</accession>
<feature type="transmembrane region" description="Helical" evidence="1">
    <location>
        <begin position="48"/>
        <end position="68"/>
    </location>
</feature>
<reference evidence="2 3" key="1">
    <citation type="journal article" date="2015" name="Genome Announc.">
        <title>Complete Genome Sequencing of Stenotrophomonas acidaminiphila ZAC14D2_NAIMI4_2, a Multidrug-Resistant Strain Isolated from Sediments of a Polluted River in Mexico, Uncovers New Antibiotic Resistance Genes and a Novel Class-II Lasso Peptide Biosynthesis Gene Cluster.</title>
        <authorList>
            <person name="Vinuesa P."/>
            <person name="Ochoa-Sanchez L.E."/>
        </authorList>
    </citation>
    <scope>NUCLEOTIDE SEQUENCE [LARGE SCALE GENOMIC DNA]</scope>
    <source>
        <strain evidence="2 3">ZAC14D2_NAIMI4_2</strain>
    </source>
</reference>
<dbReference type="PANTHER" id="PTHR34989:SF1">
    <property type="entry name" value="PROTEIN HDED"/>
    <property type="match status" value="1"/>
</dbReference>
<evidence type="ECO:0000256" key="1">
    <source>
        <dbReference type="SAM" id="Phobius"/>
    </source>
</evidence>
<keyword evidence="1" id="KW-0472">Membrane</keyword>
<feature type="transmembrane region" description="Helical" evidence="1">
    <location>
        <begin position="158"/>
        <end position="181"/>
    </location>
</feature>
<organism evidence="2 3">
    <name type="scientific">Stenotrophomonas acidaminiphila</name>
    <dbReference type="NCBI Taxonomy" id="128780"/>
    <lineage>
        <taxon>Bacteria</taxon>
        <taxon>Pseudomonadati</taxon>
        <taxon>Pseudomonadota</taxon>
        <taxon>Gammaproteobacteria</taxon>
        <taxon>Lysobacterales</taxon>
        <taxon>Lysobacteraceae</taxon>
        <taxon>Stenotrophomonas</taxon>
    </lineage>
</organism>